<proteinExistence type="predicted"/>
<name>A0A4D6KK50_9EURY</name>
<feature type="region of interest" description="Disordered" evidence="1">
    <location>
        <begin position="47"/>
        <end position="109"/>
    </location>
</feature>
<evidence type="ECO:0000313" key="2">
    <source>
        <dbReference type="EMBL" id="QCD65566.1"/>
    </source>
</evidence>
<dbReference type="EMBL" id="CP039375">
    <property type="protein sequence ID" value="QCD65566.1"/>
    <property type="molecule type" value="Genomic_DNA"/>
</dbReference>
<reference evidence="2 3" key="2">
    <citation type="submission" date="2019-04" db="EMBL/GenBank/DDBJ databases">
        <authorList>
            <person name="Yang S."/>
            <person name="Wei W."/>
        </authorList>
    </citation>
    <scope>NUCLEOTIDE SEQUENCE [LARGE SCALE GENOMIC DNA]</scope>
    <source>
        <strain evidence="3">ZP60</strain>
    </source>
</reference>
<gene>
    <name evidence="2" type="ORF">E5139_07915</name>
</gene>
<sequence>MTCWSEYVHYDCEDCGEICINHEESDPAQLGKCRGCHIDDLVEDYEQRLRSQHSTNTTSDRPEGATPSHGGPTDAGSARPQAKRRGHSSGGRGRGSGLVSEDSANSDSF</sequence>
<dbReference type="Proteomes" id="UP000297053">
    <property type="component" value="Chromosome"/>
</dbReference>
<dbReference type="KEGG" id="halz:E5139_07915"/>
<evidence type="ECO:0000256" key="1">
    <source>
        <dbReference type="SAM" id="MobiDB-lite"/>
    </source>
</evidence>
<evidence type="ECO:0000313" key="3">
    <source>
        <dbReference type="Proteomes" id="UP000297053"/>
    </source>
</evidence>
<organism evidence="2 3">
    <name type="scientific">Halomicrobium mukohataei</name>
    <dbReference type="NCBI Taxonomy" id="57705"/>
    <lineage>
        <taxon>Archaea</taxon>
        <taxon>Methanobacteriati</taxon>
        <taxon>Methanobacteriota</taxon>
        <taxon>Stenosarchaea group</taxon>
        <taxon>Halobacteria</taxon>
        <taxon>Halobacteriales</taxon>
        <taxon>Haloarculaceae</taxon>
        <taxon>Halomicrobium</taxon>
    </lineage>
</organism>
<accession>A0A4D6KK50</accession>
<reference evidence="2 3" key="1">
    <citation type="submission" date="2019-04" db="EMBL/GenBank/DDBJ databases">
        <title>Complete genome sequence of Arthrobacter sp. ZXY-2 associated with effective atrazine degradation and salt adaptation.</title>
        <authorList>
            <person name="Zhao X."/>
        </authorList>
    </citation>
    <scope>NUCLEOTIDE SEQUENCE [LARGE SCALE GENOMIC DNA]</scope>
    <source>
        <strain evidence="3">ZP60</strain>
    </source>
</reference>
<dbReference type="AlphaFoldDB" id="A0A4D6KK50"/>
<protein>
    <submittedName>
        <fullName evidence="2">Uncharacterized protein</fullName>
    </submittedName>
</protein>